<feature type="region of interest" description="Disordered" evidence="1">
    <location>
        <begin position="394"/>
        <end position="415"/>
    </location>
</feature>
<dbReference type="AlphaFoldDB" id="A0A9P5XWQ3"/>
<keyword evidence="3" id="KW-1185">Reference proteome</keyword>
<feature type="compositionally biased region" description="Basic and acidic residues" evidence="1">
    <location>
        <begin position="351"/>
        <end position="362"/>
    </location>
</feature>
<reference evidence="2" key="1">
    <citation type="submission" date="2020-11" db="EMBL/GenBank/DDBJ databases">
        <authorList>
            <consortium name="DOE Joint Genome Institute"/>
            <person name="Ahrendt S."/>
            <person name="Riley R."/>
            <person name="Andreopoulos W."/>
            <person name="Labutti K."/>
            <person name="Pangilinan J."/>
            <person name="Ruiz-Duenas F.J."/>
            <person name="Barrasa J.M."/>
            <person name="Sanchez-Garcia M."/>
            <person name="Camarero S."/>
            <person name="Miyauchi S."/>
            <person name="Serrano A."/>
            <person name="Linde D."/>
            <person name="Babiker R."/>
            <person name="Drula E."/>
            <person name="Ayuso-Fernandez I."/>
            <person name="Pacheco R."/>
            <person name="Padilla G."/>
            <person name="Ferreira P."/>
            <person name="Barriuso J."/>
            <person name="Kellner H."/>
            <person name="Castanera R."/>
            <person name="Alfaro M."/>
            <person name="Ramirez L."/>
            <person name="Pisabarro A.G."/>
            <person name="Kuo A."/>
            <person name="Tritt A."/>
            <person name="Lipzen A."/>
            <person name="He G."/>
            <person name="Yan M."/>
            <person name="Ng V."/>
            <person name="Cullen D."/>
            <person name="Martin F."/>
            <person name="Rosso M.-N."/>
            <person name="Henrissat B."/>
            <person name="Hibbett D."/>
            <person name="Martinez A.T."/>
            <person name="Grigoriev I.V."/>
        </authorList>
    </citation>
    <scope>NUCLEOTIDE SEQUENCE</scope>
    <source>
        <strain evidence="2">CBS 247.69</strain>
    </source>
</reference>
<dbReference type="PANTHER" id="PTHR37287">
    <property type="entry name" value="INO EIGHTY SUBUNIT 1"/>
    <property type="match status" value="1"/>
</dbReference>
<gene>
    <name evidence="2" type="ORF">BDZ94DRAFT_1326526</name>
</gene>
<dbReference type="Proteomes" id="UP000807353">
    <property type="component" value="Unassembled WGS sequence"/>
</dbReference>
<evidence type="ECO:0000256" key="1">
    <source>
        <dbReference type="SAM" id="MobiDB-lite"/>
    </source>
</evidence>
<organism evidence="2 3">
    <name type="scientific">Collybia nuda</name>
    <dbReference type="NCBI Taxonomy" id="64659"/>
    <lineage>
        <taxon>Eukaryota</taxon>
        <taxon>Fungi</taxon>
        <taxon>Dikarya</taxon>
        <taxon>Basidiomycota</taxon>
        <taxon>Agaricomycotina</taxon>
        <taxon>Agaricomycetes</taxon>
        <taxon>Agaricomycetidae</taxon>
        <taxon>Agaricales</taxon>
        <taxon>Tricholomatineae</taxon>
        <taxon>Clitocybaceae</taxon>
        <taxon>Collybia</taxon>
    </lineage>
</organism>
<evidence type="ECO:0000313" key="3">
    <source>
        <dbReference type="Proteomes" id="UP000807353"/>
    </source>
</evidence>
<dbReference type="GO" id="GO:0031011">
    <property type="term" value="C:Ino80 complex"/>
    <property type="evidence" value="ECO:0007669"/>
    <property type="project" value="InterPro"/>
</dbReference>
<name>A0A9P5XWQ3_9AGAR</name>
<dbReference type="EMBL" id="MU150387">
    <property type="protein sequence ID" value="KAF9457100.1"/>
    <property type="molecule type" value="Genomic_DNA"/>
</dbReference>
<dbReference type="PANTHER" id="PTHR37287:SF1">
    <property type="entry name" value="INO EIGHTY SUBUNIT 1"/>
    <property type="match status" value="1"/>
</dbReference>
<sequence length="519" mass="58664">MSSQRPSPAIGPGKRTIALKRVDGEPLTRVDIQYDVLHTIFHDNHAVFTDPYPSHDKSPIKVSFHDLYLKTLLHSPKATRALKDKMNDSLAFAEDFAMLALLVNVGRVNTTMSFFPEMKTAIRTYHPIPALQRTAGNLQDAPRIKHILKSSLLEAEQDNAPTTPADILAHVASGRIPSTTIMNLIFVLANHSAPIGSAHFTENLDFIDLFLRKDVSSVSRGRAFLWLCYHYLEVPSTNNDDDYDDEGLANPFADQRRGNTPTFIFLSETEVAQENVDPEDEKTLAEKLVAQRAEKLRIQGTKESNKDKSLSKPLVVGSVVGDEEDRAIANTEENKPKGKRGTAKAKASLVVKEKKATTEKPPRSRLIETLHETGFPLFRSDDEYDVYSSQRVVGGARNQYPRRQPQHQDEPQADLRSPYHKISAITPESPSIHHSKRHRYSPYVRSPTIYDKYLNKSYRPRPPAPSRSMLQQAWHLITTTDPLMDSDDEIGDEYTRHDCIQRLRVITSLRHKEPTPEPE</sequence>
<feature type="region of interest" description="Disordered" evidence="1">
    <location>
        <begin position="326"/>
        <end position="362"/>
    </location>
</feature>
<evidence type="ECO:0000313" key="2">
    <source>
        <dbReference type="EMBL" id="KAF9457100.1"/>
    </source>
</evidence>
<accession>A0A9P5XWQ3</accession>
<proteinExistence type="predicted"/>
<comment type="caution">
    <text evidence="2">The sequence shown here is derived from an EMBL/GenBank/DDBJ whole genome shotgun (WGS) entry which is preliminary data.</text>
</comment>
<evidence type="ECO:0008006" key="4">
    <source>
        <dbReference type="Google" id="ProtNLM"/>
    </source>
</evidence>
<protein>
    <recommendedName>
        <fullName evidence="4">Ino eighty subunit 1</fullName>
    </recommendedName>
</protein>
<dbReference type="OrthoDB" id="5413003at2759"/>
<dbReference type="InterPro" id="IPR038014">
    <property type="entry name" value="Ies1"/>
</dbReference>